<proteinExistence type="predicted"/>
<dbReference type="AlphaFoldDB" id="A0A7Z0DMZ2"/>
<keyword evidence="3" id="KW-1185">Reference proteome</keyword>
<evidence type="ECO:0000256" key="1">
    <source>
        <dbReference type="SAM" id="MobiDB-lite"/>
    </source>
</evidence>
<feature type="compositionally biased region" description="Basic residues" evidence="1">
    <location>
        <begin position="83"/>
        <end position="94"/>
    </location>
</feature>
<evidence type="ECO:0000313" key="2">
    <source>
        <dbReference type="EMBL" id="NYI78211.1"/>
    </source>
</evidence>
<feature type="region of interest" description="Disordered" evidence="1">
    <location>
        <begin position="83"/>
        <end position="110"/>
    </location>
</feature>
<organism evidence="2 3">
    <name type="scientific">Nocardioides panzhihuensis</name>
    <dbReference type="NCBI Taxonomy" id="860243"/>
    <lineage>
        <taxon>Bacteria</taxon>
        <taxon>Bacillati</taxon>
        <taxon>Actinomycetota</taxon>
        <taxon>Actinomycetes</taxon>
        <taxon>Propionibacteriales</taxon>
        <taxon>Nocardioidaceae</taxon>
        <taxon>Nocardioides</taxon>
    </lineage>
</organism>
<protein>
    <submittedName>
        <fullName evidence="2">Uncharacterized protein</fullName>
    </submittedName>
</protein>
<sequence>MSTATVITTAAFSHPGYVGGRATDVPISEVHAKKTGTITTLCGQSALTWFKFWEVPFATVLGNRCPRCVAAFDELLQAEADRRRRSFHPARKGRPAGGSSRAPGRPTTLS</sequence>
<dbReference type="Proteomes" id="UP000564496">
    <property type="component" value="Unassembled WGS sequence"/>
</dbReference>
<dbReference type="EMBL" id="JACBZR010000001">
    <property type="protein sequence ID" value="NYI78211.1"/>
    <property type="molecule type" value="Genomic_DNA"/>
</dbReference>
<evidence type="ECO:0000313" key="3">
    <source>
        <dbReference type="Proteomes" id="UP000564496"/>
    </source>
</evidence>
<gene>
    <name evidence="2" type="ORF">BJ988_002859</name>
</gene>
<accession>A0A7Z0DMZ2</accession>
<comment type="caution">
    <text evidence="2">The sequence shown here is derived from an EMBL/GenBank/DDBJ whole genome shotgun (WGS) entry which is preliminary data.</text>
</comment>
<dbReference type="RefSeq" id="WP_008357811.1">
    <property type="nucleotide sequence ID" value="NZ_JACBZR010000001.1"/>
</dbReference>
<reference evidence="2 3" key="1">
    <citation type="submission" date="2020-07" db="EMBL/GenBank/DDBJ databases">
        <title>Sequencing the genomes of 1000 actinobacteria strains.</title>
        <authorList>
            <person name="Klenk H.-P."/>
        </authorList>
    </citation>
    <scope>NUCLEOTIDE SEQUENCE [LARGE SCALE GENOMIC DNA]</scope>
    <source>
        <strain evidence="2 3">DSM 26487</strain>
    </source>
</reference>
<name>A0A7Z0DMZ2_9ACTN</name>